<comment type="caution">
    <text evidence="3">The sequence shown here is derived from an EMBL/GenBank/DDBJ whole genome shotgun (WGS) entry which is preliminary data.</text>
</comment>
<evidence type="ECO:0000256" key="1">
    <source>
        <dbReference type="SAM" id="SignalP"/>
    </source>
</evidence>
<gene>
    <name evidence="3" type="ORF">PI95_018830</name>
</gene>
<sequence>MSGLRITRWSALLGIAIVLCGNYANAQISPDSTLPNNSNIKLEGSTFNITGGTQAGSNLFHSFGQFSVPTGGTAFFNNALDIQNIISRVTGGSISNIDGLIRANGTANLFVINPSGIVFGPNASLNLGGSFFASTASSLKFSDGSEFSAINPQAPPLLTINIRPGLQYGVSQPTVGIANAGNLALKPGQTLTLSGSTVTNTGSLTTAGGTVEVLGDRIGLFDNARIDVSSQTGGGKVLIGGDFSPNATYIAPTASINADALNTGDGGQISVRANESLRVYGTLTARGGIGGNGGLIETSSSGFLDVSGINVNAAAVSGNGGTWLIDSGNITIQNADTVNGNFNGTNPDVFAPTSDDAVINSADIENRLNTGTNVTITTANTGVGAGNITVASSIAKNPFSSPATLTLQAANDITIDNNVDIQTFFVPSVFNALNIVLKADSDNSGSGNVNLNGNLRSNAGDISISGRSVLLNNSFVSSGLASTPDGAGGSGAVSVTADSVSLENSTIQADTYGGGDGKPINITGKSVSLANNSRISNITWTPNNNAGSITVTAKSFLLDNSSISSTSNGFNNNRSGSAGFINITADGINIKNQGFIGSTGNAGGGAGITLSANVDSVVIDNSSVSSDGRGGNGASITIKAPESILITNDSFIDSRTIGFDGGPIAIAAKSVLIDNSLITSSAYSGRSGSGRGGDITINAADIAIANESYITSGSFGQGDSGSIFLNTTSSSIGSVLISGDSALGSITSQQGRAGLIAIKTNSVLLDNSRILSTVNSGASGNGQEIKIDAQTLSLTNGSLISAATSGQGNAGNIVVRNADSVSLSDSLISTGVNQNARGEGGNVDIQTQSLSLTNGGQISASTESQGNAGKIRIDAPNGLVSIRDSSSGLFSETNSNTGKGGAIAVTTQAFQIGNNATLNATTNSASDGGSITINANTFDLFNGGKLQTTTFGSGNAGNISVNVGDRFSLSGTGTGLLANTDAVSSGNGGSIFIDPRTVVIENGAGVTVGSQGAGIGGNIQIQADSLQLDNRAFLSAETASTLGGNIEIQSQGLLLLRRNSRISTNAGDGQRGGDGGNITINSPNGFIVAVPNEDSDISANAFTGSGGRVDITATGIYGIESRPRPTDLSDITASSELGVQGTIEINTPYVDPSRGLLQLPAGVVNTPALIASNCTAFDEEGATFLVTGRGGLPPSPDDFLSNDVVWTDTRLSAATAQNPDRIPTAKLSIPKVEIVPATGWVFNGKGEVTLISSASDATASVSVPTCANKE</sequence>
<dbReference type="AlphaFoldDB" id="A0A846HAC9"/>
<evidence type="ECO:0000313" key="3">
    <source>
        <dbReference type="EMBL" id="NEU74557.1"/>
    </source>
</evidence>
<dbReference type="Proteomes" id="UP000031549">
    <property type="component" value="Unassembled WGS sequence"/>
</dbReference>
<keyword evidence="4" id="KW-1185">Reference proteome</keyword>
<dbReference type="InterPro" id="IPR012334">
    <property type="entry name" value="Pectin_lyas_fold"/>
</dbReference>
<dbReference type="InterPro" id="IPR011050">
    <property type="entry name" value="Pectin_lyase_fold/virulence"/>
</dbReference>
<dbReference type="NCBIfam" id="TIGR01901">
    <property type="entry name" value="adhes_NPXG"/>
    <property type="match status" value="1"/>
</dbReference>
<dbReference type="Pfam" id="PF05860">
    <property type="entry name" value="TPS"/>
    <property type="match status" value="1"/>
</dbReference>
<evidence type="ECO:0000313" key="4">
    <source>
        <dbReference type="Proteomes" id="UP000031549"/>
    </source>
</evidence>
<dbReference type="SMART" id="SM00912">
    <property type="entry name" value="Haemagg_act"/>
    <property type="match status" value="1"/>
</dbReference>
<name>A0A846HAC9_9CYAN</name>
<feature type="chain" id="PRO_5033042364" evidence="1">
    <location>
        <begin position="27"/>
        <end position="1270"/>
    </location>
</feature>
<proteinExistence type="predicted"/>
<keyword evidence="1" id="KW-0732">Signal</keyword>
<dbReference type="InterPro" id="IPR008638">
    <property type="entry name" value="FhaB/CdiA-like_TPS"/>
</dbReference>
<accession>A0A846HAC9</accession>
<feature type="signal peptide" evidence="1">
    <location>
        <begin position="1"/>
        <end position="26"/>
    </location>
</feature>
<reference evidence="3 4" key="1">
    <citation type="journal article" date="2015" name="Genome Announc.">
        <title>Draft Genome Sequence of Cyanobacterium Hassallia byssoidea Strain VB512170, Isolated from Monuments in India.</title>
        <authorList>
            <person name="Singh D."/>
            <person name="Chandrababunaidu M.M."/>
            <person name="Panda A."/>
            <person name="Sen D."/>
            <person name="Bhattacharyya S."/>
            <person name="Adhikary S.P."/>
            <person name="Tripathy S."/>
        </authorList>
    </citation>
    <scope>NUCLEOTIDE SEQUENCE [LARGE SCALE GENOMIC DNA]</scope>
    <source>
        <strain evidence="3 4">VB512170</strain>
    </source>
</reference>
<evidence type="ECO:0000259" key="2">
    <source>
        <dbReference type="SMART" id="SM00912"/>
    </source>
</evidence>
<protein>
    <submittedName>
        <fullName evidence="3">Filamentous hemagglutinin N-terminal domain-containing protein</fullName>
    </submittedName>
</protein>
<dbReference type="Gene3D" id="2.160.20.10">
    <property type="entry name" value="Single-stranded right-handed beta-helix, Pectin lyase-like"/>
    <property type="match status" value="4"/>
</dbReference>
<dbReference type="RefSeq" id="WP_039738038.1">
    <property type="nucleotide sequence ID" value="NZ_JTCM02000044.1"/>
</dbReference>
<dbReference type="EMBL" id="JTCM02000044">
    <property type="protein sequence ID" value="NEU74557.1"/>
    <property type="molecule type" value="Genomic_DNA"/>
</dbReference>
<feature type="domain" description="Filamentous haemagglutinin FhaB/tRNA nuclease CdiA-like TPS" evidence="2">
    <location>
        <begin position="24"/>
        <end position="142"/>
    </location>
</feature>
<dbReference type="SUPFAM" id="SSF51126">
    <property type="entry name" value="Pectin lyase-like"/>
    <property type="match status" value="2"/>
</dbReference>
<organism evidence="3 4">
    <name type="scientific">Hassallia byssoidea VB512170</name>
    <dbReference type="NCBI Taxonomy" id="1304833"/>
    <lineage>
        <taxon>Bacteria</taxon>
        <taxon>Bacillati</taxon>
        <taxon>Cyanobacteriota</taxon>
        <taxon>Cyanophyceae</taxon>
        <taxon>Nostocales</taxon>
        <taxon>Tolypothrichaceae</taxon>
        <taxon>Hassallia</taxon>
    </lineage>
</organism>